<dbReference type="EMBL" id="JAGUCO010000001">
    <property type="protein sequence ID" value="MBS2097163.1"/>
    <property type="molecule type" value="Genomic_DNA"/>
</dbReference>
<proteinExistence type="predicted"/>
<dbReference type="SUPFAM" id="SSF158446">
    <property type="entry name" value="IVS-encoded protein-like"/>
    <property type="match status" value="1"/>
</dbReference>
<dbReference type="CDD" id="cd16377">
    <property type="entry name" value="23S_rRNA_IVP_like"/>
    <property type="match status" value="1"/>
</dbReference>
<evidence type="ECO:0000313" key="2">
    <source>
        <dbReference type="Proteomes" id="UP000708576"/>
    </source>
</evidence>
<dbReference type="InterPro" id="IPR012657">
    <property type="entry name" value="23S_rRNA-intervening_sequence"/>
</dbReference>
<dbReference type="RefSeq" id="WP_212213135.1">
    <property type="nucleotide sequence ID" value="NZ_JAGUCO010000001.1"/>
</dbReference>
<dbReference type="InterPro" id="IPR036583">
    <property type="entry name" value="23S_rRNA_IVS_sf"/>
</dbReference>
<organism evidence="1 2">
    <name type="scientific">Carboxylicivirga linearis</name>
    <dbReference type="NCBI Taxonomy" id="1628157"/>
    <lineage>
        <taxon>Bacteria</taxon>
        <taxon>Pseudomonadati</taxon>
        <taxon>Bacteroidota</taxon>
        <taxon>Bacteroidia</taxon>
        <taxon>Marinilabiliales</taxon>
        <taxon>Marinilabiliaceae</taxon>
        <taxon>Carboxylicivirga</taxon>
    </lineage>
</organism>
<accession>A0ABS5JQT0</accession>
<comment type="caution">
    <text evidence="1">The sequence shown here is derived from an EMBL/GenBank/DDBJ whole genome shotgun (WGS) entry which is preliminary data.</text>
</comment>
<sequence length="116" mass="13590">MKNYKQLKIWQKGIEIVKATYDLTAQLPDIEKFNLVSQMNRCSVSIPSNIAEGSSRRSDKDYHRYVEIALGSCFELDTQLEIVKLQYSHLEEFVKILENLIEEEAKMLQSFMKKLK</sequence>
<protein>
    <submittedName>
        <fullName evidence="1">Four helix bundle protein</fullName>
    </submittedName>
</protein>
<dbReference type="Pfam" id="PF05635">
    <property type="entry name" value="23S_rRNA_IVP"/>
    <property type="match status" value="1"/>
</dbReference>
<keyword evidence="2" id="KW-1185">Reference proteome</keyword>
<evidence type="ECO:0000313" key="1">
    <source>
        <dbReference type="EMBL" id="MBS2097163.1"/>
    </source>
</evidence>
<dbReference type="PANTHER" id="PTHR38471:SF2">
    <property type="entry name" value="FOUR HELIX BUNDLE PROTEIN"/>
    <property type="match status" value="1"/>
</dbReference>
<gene>
    <name evidence="1" type="ORF">KEM10_02660</name>
</gene>
<dbReference type="PANTHER" id="PTHR38471">
    <property type="entry name" value="FOUR HELIX BUNDLE PROTEIN"/>
    <property type="match status" value="1"/>
</dbReference>
<name>A0ABS5JQT0_9BACT</name>
<dbReference type="Gene3D" id="1.20.1440.60">
    <property type="entry name" value="23S rRNA-intervening sequence"/>
    <property type="match status" value="1"/>
</dbReference>
<reference evidence="1 2" key="1">
    <citation type="journal article" date="2015" name="Int. J. Syst. Evol. Microbiol.">
        <title>Carboxylicivirga linearis sp. nov., isolated from a sea cucumber culture pond.</title>
        <authorList>
            <person name="Wang F.Q."/>
            <person name="Zhou Y.X."/>
            <person name="Lin X.Z."/>
            <person name="Chen G.J."/>
            <person name="Du Z.J."/>
        </authorList>
    </citation>
    <scope>NUCLEOTIDE SEQUENCE [LARGE SCALE GENOMIC DNA]</scope>
    <source>
        <strain evidence="1 2">FB218</strain>
    </source>
</reference>
<dbReference type="NCBIfam" id="TIGR02436">
    <property type="entry name" value="four helix bundle protein"/>
    <property type="match status" value="1"/>
</dbReference>
<dbReference type="Proteomes" id="UP000708576">
    <property type="component" value="Unassembled WGS sequence"/>
</dbReference>